<dbReference type="PIRSF" id="PIRSF010606">
    <property type="entry name" value="Spore_coat_CotJB"/>
    <property type="match status" value="1"/>
</dbReference>
<reference evidence="2 3" key="1">
    <citation type="submission" date="2016-10" db="EMBL/GenBank/DDBJ databases">
        <authorList>
            <person name="de Groot N.N."/>
        </authorList>
    </citation>
    <scope>NUCLEOTIDE SEQUENCE [LARGE SCALE GENOMIC DNA]</scope>
    <source>
        <strain evidence="2 3">DSM 1736</strain>
    </source>
</reference>
<protein>
    <submittedName>
        <fullName evidence="2">Spore coat protein JB</fullName>
    </submittedName>
</protein>
<organism evidence="2 3">
    <name type="scientific">Dendrosporobacter quercicolus</name>
    <dbReference type="NCBI Taxonomy" id="146817"/>
    <lineage>
        <taxon>Bacteria</taxon>
        <taxon>Bacillati</taxon>
        <taxon>Bacillota</taxon>
        <taxon>Negativicutes</taxon>
        <taxon>Selenomonadales</taxon>
        <taxon>Sporomusaceae</taxon>
        <taxon>Dendrosporobacter</taxon>
    </lineage>
</organism>
<dbReference type="InterPro" id="IPR024207">
    <property type="entry name" value="CotJB_dom"/>
</dbReference>
<sequence>MSCEKQLAMLKKLQEMEFVAVELNLYLDTRPCDKDALNDYNCAVEAIRKLVREYEEEFGPLLNFGMGGFSKEPWQWAKGPWPWEL</sequence>
<accession>A0A1G9Z7R8</accession>
<proteinExistence type="predicted"/>
<dbReference type="OrthoDB" id="9804099at2"/>
<dbReference type="Pfam" id="PF12652">
    <property type="entry name" value="CotJB"/>
    <property type="match status" value="1"/>
</dbReference>
<dbReference type="AlphaFoldDB" id="A0A1G9Z7R8"/>
<gene>
    <name evidence="2" type="ORF">SAMN04488502_11365</name>
</gene>
<dbReference type="Proteomes" id="UP000214880">
    <property type="component" value="Unassembled WGS sequence"/>
</dbReference>
<keyword evidence="3" id="KW-1185">Reference proteome</keyword>
<feature type="domain" description="Protein CotJB" evidence="1">
    <location>
        <begin position="8"/>
        <end position="84"/>
    </location>
</feature>
<name>A0A1G9Z7R8_9FIRM</name>
<evidence type="ECO:0000313" key="3">
    <source>
        <dbReference type="Proteomes" id="UP000214880"/>
    </source>
</evidence>
<keyword evidence="2" id="KW-0946">Virion</keyword>
<dbReference type="RefSeq" id="WP_092074856.1">
    <property type="nucleotide sequence ID" value="NZ_FNHB01000013.1"/>
</dbReference>
<evidence type="ECO:0000313" key="2">
    <source>
        <dbReference type="EMBL" id="SDN17157.1"/>
    </source>
</evidence>
<dbReference type="InterPro" id="IPR016571">
    <property type="entry name" value="Spore_coat_assembly_CotJB"/>
</dbReference>
<evidence type="ECO:0000259" key="1">
    <source>
        <dbReference type="Pfam" id="PF12652"/>
    </source>
</evidence>
<keyword evidence="2" id="KW-0167">Capsid protein</keyword>
<dbReference type="EMBL" id="FNHB01000013">
    <property type="protein sequence ID" value="SDN17157.1"/>
    <property type="molecule type" value="Genomic_DNA"/>
</dbReference>
<dbReference type="STRING" id="146817.SAMN04488502_11365"/>